<feature type="chain" id="PRO_5021885432" evidence="2">
    <location>
        <begin position="31"/>
        <end position="463"/>
    </location>
</feature>
<feature type="region of interest" description="Disordered" evidence="1">
    <location>
        <begin position="29"/>
        <end position="48"/>
    </location>
</feature>
<dbReference type="RefSeq" id="WP_197453618.1">
    <property type="nucleotide sequence ID" value="NZ_CP036271.1"/>
</dbReference>
<feature type="compositionally biased region" description="Low complexity" evidence="1">
    <location>
        <begin position="29"/>
        <end position="43"/>
    </location>
</feature>
<name>A0A517SLE2_9PLAN</name>
<dbReference type="PANTHER" id="PTHR42852">
    <property type="entry name" value="THIOL:DISULFIDE INTERCHANGE PROTEIN DSBE"/>
    <property type="match status" value="1"/>
</dbReference>
<evidence type="ECO:0000313" key="4">
    <source>
        <dbReference type="EMBL" id="QDT56943.1"/>
    </source>
</evidence>
<dbReference type="InterPro" id="IPR000866">
    <property type="entry name" value="AhpC/TSA"/>
</dbReference>
<dbReference type="EMBL" id="CP036271">
    <property type="protein sequence ID" value="QDT56943.1"/>
    <property type="molecule type" value="Genomic_DNA"/>
</dbReference>
<dbReference type="PANTHER" id="PTHR42852:SF13">
    <property type="entry name" value="PROTEIN DIPZ"/>
    <property type="match status" value="1"/>
</dbReference>
<evidence type="ECO:0000313" key="5">
    <source>
        <dbReference type="Proteomes" id="UP000315700"/>
    </source>
</evidence>
<dbReference type="InParanoid" id="A0A517SLE2"/>
<proteinExistence type="predicted"/>
<organism evidence="4 5">
    <name type="scientific">Caulifigura coniformis</name>
    <dbReference type="NCBI Taxonomy" id="2527983"/>
    <lineage>
        <taxon>Bacteria</taxon>
        <taxon>Pseudomonadati</taxon>
        <taxon>Planctomycetota</taxon>
        <taxon>Planctomycetia</taxon>
        <taxon>Planctomycetales</taxon>
        <taxon>Planctomycetaceae</taxon>
        <taxon>Caulifigura</taxon>
    </lineage>
</organism>
<feature type="compositionally biased region" description="Acidic residues" evidence="1">
    <location>
        <begin position="84"/>
        <end position="97"/>
    </location>
</feature>
<dbReference type="PROSITE" id="PS51352">
    <property type="entry name" value="THIOREDOXIN_2"/>
    <property type="match status" value="1"/>
</dbReference>
<gene>
    <name evidence="4" type="ORF">Pan44_50060</name>
</gene>
<dbReference type="AlphaFoldDB" id="A0A517SLE2"/>
<feature type="domain" description="Thioredoxin" evidence="3">
    <location>
        <begin position="313"/>
        <end position="458"/>
    </location>
</feature>
<dbReference type="InterPro" id="IPR050553">
    <property type="entry name" value="Thioredoxin_ResA/DsbE_sf"/>
</dbReference>
<keyword evidence="2" id="KW-0732">Signal</keyword>
<keyword evidence="5" id="KW-1185">Reference proteome</keyword>
<dbReference type="Pfam" id="PF00578">
    <property type="entry name" value="AhpC-TSA"/>
    <property type="match status" value="1"/>
</dbReference>
<dbReference type="SUPFAM" id="SSF52833">
    <property type="entry name" value="Thioredoxin-like"/>
    <property type="match status" value="1"/>
</dbReference>
<dbReference type="GO" id="GO:0016491">
    <property type="term" value="F:oxidoreductase activity"/>
    <property type="evidence" value="ECO:0007669"/>
    <property type="project" value="InterPro"/>
</dbReference>
<protein>
    <submittedName>
        <fullName evidence="4">Thiol-disulfide oxidoreductase</fullName>
    </submittedName>
</protein>
<accession>A0A517SLE2</accession>
<feature type="region of interest" description="Disordered" evidence="1">
    <location>
        <begin position="70"/>
        <end position="103"/>
    </location>
</feature>
<dbReference type="GO" id="GO:0016209">
    <property type="term" value="F:antioxidant activity"/>
    <property type="evidence" value="ECO:0007669"/>
    <property type="project" value="InterPro"/>
</dbReference>
<dbReference type="Gene3D" id="3.40.30.10">
    <property type="entry name" value="Glutaredoxin"/>
    <property type="match status" value="1"/>
</dbReference>
<dbReference type="InterPro" id="IPR036249">
    <property type="entry name" value="Thioredoxin-like_sf"/>
</dbReference>
<evidence type="ECO:0000256" key="2">
    <source>
        <dbReference type="SAM" id="SignalP"/>
    </source>
</evidence>
<feature type="signal peptide" evidence="2">
    <location>
        <begin position="1"/>
        <end position="30"/>
    </location>
</feature>
<dbReference type="InterPro" id="IPR013766">
    <property type="entry name" value="Thioredoxin_domain"/>
</dbReference>
<dbReference type="CDD" id="cd02966">
    <property type="entry name" value="TlpA_like_family"/>
    <property type="match status" value="1"/>
</dbReference>
<dbReference type="Proteomes" id="UP000315700">
    <property type="component" value="Chromosome"/>
</dbReference>
<evidence type="ECO:0000256" key="1">
    <source>
        <dbReference type="SAM" id="MobiDB-lite"/>
    </source>
</evidence>
<reference evidence="4 5" key="1">
    <citation type="submission" date="2019-02" db="EMBL/GenBank/DDBJ databases">
        <title>Deep-cultivation of Planctomycetes and their phenomic and genomic characterization uncovers novel biology.</title>
        <authorList>
            <person name="Wiegand S."/>
            <person name="Jogler M."/>
            <person name="Boedeker C."/>
            <person name="Pinto D."/>
            <person name="Vollmers J."/>
            <person name="Rivas-Marin E."/>
            <person name="Kohn T."/>
            <person name="Peeters S.H."/>
            <person name="Heuer A."/>
            <person name="Rast P."/>
            <person name="Oberbeckmann S."/>
            <person name="Bunk B."/>
            <person name="Jeske O."/>
            <person name="Meyerdierks A."/>
            <person name="Storesund J.E."/>
            <person name="Kallscheuer N."/>
            <person name="Luecker S."/>
            <person name="Lage O.M."/>
            <person name="Pohl T."/>
            <person name="Merkel B.J."/>
            <person name="Hornburger P."/>
            <person name="Mueller R.-W."/>
            <person name="Bruemmer F."/>
            <person name="Labrenz M."/>
            <person name="Spormann A.M."/>
            <person name="Op den Camp H."/>
            <person name="Overmann J."/>
            <person name="Amann R."/>
            <person name="Jetten M.S.M."/>
            <person name="Mascher T."/>
            <person name="Medema M.H."/>
            <person name="Devos D.P."/>
            <person name="Kaster A.-K."/>
            <person name="Ovreas L."/>
            <person name="Rohde M."/>
            <person name="Galperin M.Y."/>
            <person name="Jogler C."/>
        </authorList>
    </citation>
    <scope>NUCLEOTIDE SEQUENCE [LARGE SCALE GENOMIC DNA]</scope>
    <source>
        <strain evidence="4 5">Pan44</strain>
    </source>
</reference>
<evidence type="ECO:0000259" key="3">
    <source>
        <dbReference type="PROSITE" id="PS51352"/>
    </source>
</evidence>
<dbReference type="KEGG" id="ccos:Pan44_50060"/>
<sequence precursor="true">MRALPHRLLWIVVLSGGSALMSSCSEQAPAAPVAGSSPAAERSPAPPVVPPAVSIGEALPVLDLNPKQTAEAPPVTAATSALAETEDDSTEPEEPLVEPDPGTPEWLIREITRIQSAPLDSVRTPIVGKPGEFQVVQLTDQQAEAEEMQRAEKVVQLALEVCAKTKDRPDRVMLFNNAVHYLANSRVTLAAYGDYEQIGLLSEEAETLYKRDPKSFGAIELQLKLVECLAELAEQDGRKNDKWGKMAAVQARLFASRFPTETNRSALALVSAARACEVGGRFDDARQCFVLLERDFAATPFAEHAAGAIRRYKLTGQPLGEFAGATIDGGFVSIDQFLGRPVLIVFWSAESPSFREDLPRLKQVIASQSERSMAVIGVNLDVDEAVVDSFLEQAEINWRTIFSSNLDQRGIRNPLARAYGVASVPQYWLVDAQGKVVAAPVDLKSLESRFTQVATQGDSPVVR</sequence>
<dbReference type="PROSITE" id="PS51257">
    <property type="entry name" value="PROKAR_LIPOPROTEIN"/>
    <property type="match status" value="1"/>
</dbReference>